<comment type="caution">
    <text evidence="1">The sequence shown here is derived from an EMBL/GenBank/DDBJ whole genome shotgun (WGS) entry which is preliminary data.</text>
</comment>
<evidence type="ECO:0000313" key="1">
    <source>
        <dbReference type="EMBL" id="RJE24300.1"/>
    </source>
</evidence>
<gene>
    <name evidence="1" type="ORF">PHISCL_03355</name>
</gene>
<organism evidence="1 2">
    <name type="scientific">Aspergillus sclerotialis</name>
    <dbReference type="NCBI Taxonomy" id="2070753"/>
    <lineage>
        <taxon>Eukaryota</taxon>
        <taxon>Fungi</taxon>
        <taxon>Dikarya</taxon>
        <taxon>Ascomycota</taxon>
        <taxon>Pezizomycotina</taxon>
        <taxon>Eurotiomycetes</taxon>
        <taxon>Eurotiomycetidae</taxon>
        <taxon>Eurotiales</taxon>
        <taxon>Aspergillaceae</taxon>
        <taxon>Aspergillus</taxon>
        <taxon>Aspergillus subgen. Polypaecilum</taxon>
    </lineage>
</organism>
<proteinExistence type="predicted"/>
<keyword evidence="2" id="KW-1185">Reference proteome</keyword>
<dbReference type="OrthoDB" id="2520703at2759"/>
<dbReference type="STRING" id="2070753.A0A3A2ZNU4"/>
<dbReference type="EMBL" id="MVGC01000086">
    <property type="protein sequence ID" value="RJE24300.1"/>
    <property type="molecule type" value="Genomic_DNA"/>
</dbReference>
<dbReference type="Proteomes" id="UP000266188">
    <property type="component" value="Unassembled WGS sequence"/>
</dbReference>
<name>A0A3A2ZNU4_9EURO</name>
<accession>A0A3A2ZNU4</accession>
<dbReference type="AlphaFoldDB" id="A0A3A2ZNU4"/>
<sequence>MVNIQDLPAELLNLILSFLAYPAPPRGDRHAKAKDGTANPLERSIDSDQHLLDVCLVSRKFRDLAQPLLYHHFDDVGLAGDLSKTVLFARTIYRRPDLGEHVQDICFLPIPIGLGGPMGLTAEDLEFFKGVILDLRLGDQEKTWISAMEKSDLSVFAALLVNRTPNLRDLTLPGGQLFMKPLTRLFSRNPSFLPNLESIWFESEGELPGYDIASYQEFLTLPKLKFPTFEYGNLVDSSFPFTWAPGTLATEDVAFHHCYIDAGALKKFMQACKSLKSFVCQNFSLDPRDQRAPSLRAVPEFNAAQAQEAALLHRDTLEHFHVEFARGPWEIQNVEEYNSSCVKVGSFRDFSVLEVIMLPHAVLPPHPQFPRSLKMLHITDCNSSIREIAGNIATDCKNGLYPHFTDFKVLTIDVTAPIKLPGQRIPPGKSPEQCFHDIRNLFKGTSVDFAIAPYQMPDFDEYDEDSDFGYEEDVDYDEYPPLGEGPRIFDLIMERALQDPDFAHLR</sequence>
<protein>
    <submittedName>
        <fullName evidence="1">Uncharacterized protein</fullName>
    </submittedName>
</protein>
<reference evidence="2" key="1">
    <citation type="submission" date="2017-02" db="EMBL/GenBank/DDBJ databases">
        <authorList>
            <person name="Tafer H."/>
            <person name="Lopandic K."/>
        </authorList>
    </citation>
    <scope>NUCLEOTIDE SEQUENCE [LARGE SCALE GENOMIC DNA]</scope>
    <source>
        <strain evidence="2">CBS 366.77</strain>
    </source>
</reference>
<evidence type="ECO:0000313" key="2">
    <source>
        <dbReference type="Proteomes" id="UP000266188"/>
    </source>
</evidence>